<feature type="transmembrane region" description="Helical" evidence="9">
    <location>
        <begin position="138"/>
        <end position="154"/>
    </location>
</feature>
<dbReference type="PANTHER" id="PTHR24421">
    <property type="entry name" value="NITRATE/NITRITE SENSOR PROTEIN NARX-RELATED"/>
    <property type="match status" value="1"/>
</dbReference>
<keyword evidence="5" id="KW-0547">Nucleotide-binding</keyword>
<dbReference type="GO" id="GO:0016020">
    <property type="term" value="C:membrane"/>
    <property type="evidence" value="ECO:0007669"/>
    <property type="project" value="InterPro"/>
</dbReference>
<dbReference type="InterPro" id="IPR055558">
    <property type="entry name" value="DUF7134"/>
</dbReference>
<keyword evidence="7" id="KW-0067">ATP-binding</keyword>
<keyword evidence="9" id="KW-0812">Transmembrane</keyword>
<keyword evidence="8" id="KW-0902">Two-component regulatory system</keyword>
<gene>
    <name evidence="13" type="ORF">BCF44_109337</name>
</gene>
<evidence type="ECO:0000259" key="11">
    <source>
        <dbReference type="Pfam" id="PF07730"/>
    </source>
</evidence>
<dbReference type="Pfam" id="PF23539">
    <property type="entry name" value="DUF7134"/>
    <property type="match status" value="1"/>
</dbReference>
<evidence type="ECO:0000256" key="9">
    <source>
        <dbReference type="SAM" id="Phobius"/>
    </source>
</evidence>
<accession>A0A3E0HEU2</accession>
<comment type="caution">
    <text evidence="13">The sequence shown here is derived from an EMBL/GenBank/DDBJ whole genome shotgun (WGS) entry which is preliminary data.</text>
</comment>
<dbReference type="InterPro" id="IPR003594">
    <property type="entry name" value="HATPase_dom"/>
</dbReference>
<evidence type="ECO:0000256" key="7">
    <source>
        <dbReference type="ARBA" id="ARBA00022840"/>
    </source>
</evidence>
<dbReference type="EC" id="2.7.13.3" evidence="2"/>
<evidence type="ECO:0000256" key="1">
    <source>
        <dbReference type="ARBA" id="ARBA00000085"/>
    </source>
</evidence>
<dbReference type="Gene3D" id="3.30.565.10">
    <property type="entry name" value="Histidine kinase-like ATPase, C-terminal domain"/>
    <property type="match status" value="1"/>
</dbReference>
<dbReference type="InterPro" id="IPR036890">
    <property type="entry name" value="HATPase_C_sf"/>
</dbReference>
<dbReference type="AlphaFoldDB" id="A0A3E0HEU2"/>
<organism evidence="13 14">
    <name type="scientific">Kutzneria buriramensis</name>
    <dbReference type="NCBI Taxonomy" id="1045776"/>
    <lineage>
        <taxon>Bacteria</taxon>
        <taxon>Bacillati</taxon>
        <taxon>Actinomycetota</taxon>
        <taxon>Actinomycetes</taxon>
        <taxon>Pseudonocardiales</taxon>
        <taxon>Pseudonocardiaceae</taxon>
        <taxon>Kutzneria</taxon>
    </lineage>
</organism>
<feature type="transmembrane region" description="Helical" evidence="9">
    <location>
        <begin position="108"/>
        <end position="126"/>
    </location>
</feature>
<proteinExistence type="predicted"/>
<dbReference type="GO" id="GO:0000155">
    <property type="term" value="F:phosphorelay sensor kinase activity"/>
    <property type="evidence" value="ECO:0007669"/>
    <property type="project" value="InterPro"/>
</dbReference>
<dbReference type="InterPro" id="IPR050482">
    <property type="entry name" value="Sensor_HK_TwoCompSys"/>
</dbReference>
<evidence type="ECO:0000256" key="6">
    <source>
        <dbReference type="ARBA" id="ARBA00022777"/>
    </source>
</evidence>
<dbReference type="SUPFAM" id="SSF55874">
    <property type="entry name" value="ATPase domain of HSP90 chaperone/DNA topoisomerase II/histidine kinase"/>
    <property type="match status" value="1"/>
</dbReference>
<keyword evidence="9" id="KW-0472">Membrane</keyword>
<dbReference type="EMBL" id="QUNO01000009">
    <property type="protein sequence ID" value="REH43794.1"/>
    <property type="molecule type" value="Genomic_DNA"/>
</dbReference>
<evidence type="ECO:0000256" key="4">
    <source>
        <dbReference type="ARBA" id="ARBA00022679"/>
    </source>
</evidence>
<evidence type="ECO:0000256" key="8">
    <source>
        <dbReference type="ARBA" id="ARBA00023012"/>
    </source>
</evidence>
<feature type="transmembrane region" description="Helical" evidence="9">
    <location>
        <begin position="63"/>
        <end position="96"/>
    </location>
</feature>
<dbReference type="GO" id="GO:0046983">
    <property type="term" value="F:protein dimerization activity"/>
    <property type="evidence" value="ECO:0007669"/>
    <property type="project" value="InterPro"/>
</dbReference>
<feature type="domain" description="Histidine kinase/HSP90-like ATPase" evidence="10">
    <location>
        <begin position="272"/>
        <end position="358"/>
    </location>
</feature>
<dbReference type="Proteomes" id="UP000256269">
    <property type="component" value="Unassembled WGS sequence"/>
</dbReference>
<reference evidence="13 14" key="1">
    <citation type="submission" date="2018-08" db="EMBL/GenBank/DDBJ databases">
        <title>Genomic Encyclopedia of Archaeal and Bacterial Type Strains, Phase II (KMG-II): from individual species to whole genera.</title>
        <authorList>
            <person name="Goeker M."/>
        </authorList>
    </citation>
    <scope>NUCLEOTIDE SEQUENCE [LARGE SCALE GENOMIC DNA]</scope>
    <source>
        <strain evidence="13 14">DSM 45791</strain>
    </source>
</reference>
<dbReference type="InterPro" id="IPR011712">
    <property type="entry name" value="Sig_transdc_His_kin_sub3_dim/P"/>
</dbReference>
<name>A0A3E0HEU2_9PSEU</name>
<dbReference type="Gene3D" id="1.20.5.1930">
    <property type="match status" value="1"/>
</dbReference>
<sequence length="363" mass="38609">MPLPRVLRPRDHELALGLTALAFIPPLQTLGGEFGDLPTRPADALAVVLVLGQTAPLAFRTRWPALCLAVSGISFAAYASFGYPQTLAAAGLYLALYGVGAHQQRHRVLVAVVATAGYLAMSVVLHELGSPDRFPDHFAFYLALAACWLLGAYVRRRRADEAERQRLAEAAAAVNERARIARELHDVVTHHVTAMVVQADAAQFLPEKDPALTAISGSGRLALKELRHLLDVLEATGSPGTVRDLVEQTRAGGQPVELIEDGDRVPLPAGSELAAYRVVQEALTNAVKYAAGNPTTVLIGYSPDRLDVEVATEGSRTHPEAQGGGRGLAGLRDRVAKVGGELDAVEDNGRFVVRARIPTGGTP</sequence>
<evidence type="ECO:0000259" key="10">
    <source>
        <dbReference type="Pfam" id="PF02518"/>
    </source>
</evidence>
<protein>
    <recommendedName>
        <fullName evidence="2">histidine kinase</fullName>
        <ecNumber evidence="2">2.7.13.3</ecNumber>
    </recommendedName>
</protein>
<comment type="catalytic activity">
    <reaction evidence="1">
        <text>ATP + protein L-histidine = ADP + protein N-phospho-L-histidine.</text>
        <dbReference type="EC" id="2.7.13.3"/>
    </reaction>
</comment>
<dbReference type="OrthoDB" id="227596at2"/>
<dbReference type="Pfam" id="PF07730">
    <property type="entry name" value="HisKA_3"/>
    <property type="match status" value="1"/>
</dbReference>
<evidence type="ECO:0000256" key="2">
    <source>
        <dbReference type="ARBA" id="ARBA00012438"/>
    </source>
</evidence>
<dbReference type="PANTHER" id="PTHR24421:SF10">
    <property type="entry name" value="NITRATE_NITRITE SENSOR PROTEIN NARQ"/>
    <property type="match status" value="1"/>
</dbReference>
<keyword evidence="14" id="KW-1185">Reference proteome</keyword>
<dbReference type="RefSeq" id="WP_116177215.1">
    <property type="nucleotide sequence ID" value="NZ_CP144375.1"/>
</dbReference>
<dbReference type="GO" id="GO:0005524">
    <property type="term" value="F:ATP binding"/>
    <property type="evidence" value="ECO:0007669"/>
    <property type="project" value="UniProtKB-KW"/>
</dbReference>
<evidence type="ECO:0000259" key="12">
    <source>
        <dbReference type="Pfam" id="PF23539"/>
    </source>
</evidence>
<evidence type="ECO:0000256" key="3">
    <source>
        <dbReference type="ARBA" id="ARBA00022553"/>
    </source>
</evidence>
<keyword evidence="6 13" id="KW-0418">Kinase</keyword>
<keyword evidence="4" id="KW-0808">Transferase</keyword>
<feature type="domain" description="DUF7134" evidence="12">
    <location>
        <begin position="41"/>
        <end position="158"/>
    </location>
</feature>
<evidence type="ECO:0000256" key="5">
    <source>
        <dbReference type="ARBA" id="ARBA00022741"/>
    </source>
</evidence>
<evidence type="ECO:0000313" key="13">
    <source>
        <dbReference type="EMBL" id="REH43794.1"/>
    </source>
</evidence>
<evidence type="ECO:0000313" key="14">
    <source>
        <dbReference type="Proteomes" id="UP000256269"/>
    </source>
</evidence>
<keyword evidence="9" id="KW-1133">Transmembrane helix</keyword>
<feature type="domain" description="Signal transduction histidine kinase subgroup 3 dimerisation and phosphoacceptor" evidence="11">
    <location>
        <begin position="176"/>
        <end position="235"/>
    </location>
</feature>
<keyword evidence="3" id="KW-0597">Phosphoprotein</keyword>
<dbReference type="Pfam" id="PF02518">
    <property type="entry name" value="HATPase_c"/>
    <property type="match status" value="1"/>
</dbReference>